<dbReference type="InterPro" id="IPR037284">
    <property type="entry name" value="SUF_FeS_clus_asmbl_SufBD_sf"/>
</dbReference>
<dbReference type="Pfam" id="PF01458">
    <property type="entry name" value="SUFBD_core"/>
    <property type="match status" value="1"/>
</dbReference>
<dbReference type="InterPro" id="IPR000825">
    <property type="entry name" value="SUF_FeS_clus_asmbl_SufBD_core"/>
</dbReference>
<reference evidence="2" key="1">
    <citation type="submission" date="2024-07" db="EMBL/GenBank/DDBJ databases">
        <authorList>
            <person name="Biller S.J."/>
        </authorList>
    </citation>
    <scope>NUCLEOTIDE SEQUENCE</scope>
    <source>
        <strain evidence="2">WC2420</strain>
    </source>
</reference>
<protein>
    <submittedName>
        <fullName evidence="2">Fe-S cluster assembly protein SufD</fullName>
    </submittedName>
</protein>
<evidence type="ECO:0000313" key="2">
    <source>
        <dbReference type="EMBL" id="XDU71026.1"/>
    </source>
</evidence>
<dbReference type="InterPro" id="IPR011542">
    <property type="entry name" value="SUF_FeS_clus_asmbl_SufD"/>
</dbReference>
<dbReference type="GO" id="GO:0016226">
    <property type="term" value="P:iron-sulfur cluster assembly"/>
    <property type="evidence" value="ECO:0007669"/>
    <property type="project" value="InterPro"/>
</dbReference>
<evidence type="ECO:0000259" key="1">
    <source>
        <dbReference type="Pfam" id="PF01458"/>
    </source>
</evidence>
<proteinExistence type="predicted"/>
<dbReference type="RefSeq" id="WP_369788422.1">
    <property type="nucleotide sequence ID" value="NZ_CP165628.1"/>
</dbReference>
<gene>
    <name evidence="2" type="primary">sufD</name>
    <name evidence="2" type="ORF">AB3G37_15825</name>
</gene>
<sequence length="433" mass="48143">MAGLPTKSNAPAAGSSHAMQQFYRLFESLGGEQSSHAHNHWQQVLRLGFPHAKMEDWKYTPVAPLLGNQFFLPEEQDLSAEALKELALPIDAYRLVFIDGRFSPQLSDSATGDFEVEKLTPAIQQTLPEAIESEVFLHLTESLAQHGLKIRLPKGKQAEKALYLLHISSGRDKSREINTVHHRYHLEIESGANAEVIEHYVSLNELGHFTGARLTANIGDNATLSHYKLSFESQASYHFAHNDLTIGRDANVTSNSFLLGAGLTRHHTSARHNGEGSNLNMNSLLLPMDSELADTRTYLEHNKGYCNSHQLHKVIVNDKAKAVFNGMIYVAKDAIKTDGKMTNNNLLLSDKAEVDTKPQLVIWADDVKCGHGATIGRMDEEQLFYLRARGINAFDARNMIIFAFAAELTEAIANETLRKIVIARIAGRLNRGE</sequence>
<dbReference type="EMBL" id="CP165628">
    <property type="protein sequence ID" value="XDU71026.1"/>
    <property type="molecule type" value="Genomic_DNA"/>
</dbReference>
<name>A0AB39VLH9_9GAMM</name>
<organism evidence="2">
    <name type="scientific">Rouxiella sp. WC2420</name>
    <dbReference type="NCBI Taxonomy" id="3234145"/>
    <lineage>
        <taxon>Bacteria</taxon>
        <taxon>Pseudomonadati</taxon>
        <taxon>Pseudomonadota</taxon>
        <taxon>Gammaproteobacteria</taxon>
        <taxon>Enterobacterales</taxon>
        <taxon>Yersiniaceae</taxon>
        <taxon>Rouxiella</taxon>
    </lineage>
</organism>
<dbReference type="SUPFAM" id="SSF101960">
    <property type="entry name" value="Stabilizer of iron transporter SufD"/>
    <property type="match status" value="1"/>
</dbReference>
<dbReference type="PANTHER" id="PTHR43575">
    <property type="entry name" value="PROTEIN ABCI7, CHLOROPLASTIC"/>
    <property type="match status" value="1"/>
</dbReference>
<feature type="domain" description="SUF system FeS cluster assembly SufBD core" evidence="1">
    <location>
        <begin position="178"/>
        <end position="404"/>
    </location>
</feature>
<dbReference type="AlphaFoldDB" id="A0AB39VLH9"/>
<dbReference type="NCBIfam" id="NF008194">
    <property type="entry name" value="PRK10948.1"/>
    <property type="match status" value="1"/>
</dbReference>
<dbReference type="InterPro" id="IPR055346">
    <property type="entry name" value="Fe-S_cluster_assembly_SufBD"/>
</dbReference>
<dbReference type="PANTHER" id="PTHR43575:SF1">
    <property type="entry name" value="PROTEIN ABCI7, CHLOROPLASTIC"/>
    <property type="match status" value="1"/>
</dbReference>
<accession>A0AB39VLH9</accession>
<dbReference type="NCBIfam" id="TIGR01981">
    <property type="entry name" value="sufD"/>
    <property type="match status" value="1"/>
</dbReference>